<reference evidence="1" key="2">
    <citation type="submission" date="2025-09" db="UniProtKB">
        <authorList>
            <consortium name="EnsemblPlants"/>
        </authorList>
    </citation>
    <scope>IDENTIFICATION</scope>
</reference>
<sequence length="223" mass="25318">MDGENYLTWAMDAKLSLTSISLSQTINQPAVGTNGPSAAKKTKVLLFLRHHLNSVLKVEYLTEEDPLTLWQSLKDRYDHQKSVVLPQAHSDWINLHFQDFKFVIAYNSTLHRIVSLLKMCDQKVTGANIIDKTLSTLHPTNMVLQEKYRHAKYARYSEFISVMLVAEKQNELLMKNYSACSTRTMAVPEAHTITQSVGSSHGRRKDQGNHGWKGKKSNAFKGK</sequence>
<proteinExistence type="predicted"/>
<protein>
    <submittedName>
        <fullName evidence="1">Uncharacterized protein</fullName>
    </submittedName>
</protein>
<organism evidence="1 2">
    <name type="scientific">Avena sativa</name>
    <name type="common">Oat</name>
    <dbReference type="NCBI Taxonomy" id="4498"/>
    <lineage>
        <taxon>Eukaryota</taxon>
        <taxon>Viridiplantae</taxon>
        <taxon>Streptophyta</taxon>
        <taxon>Embryophyta</taxon>
        <taxon>Tracheophyta</taxon>
        <taxon>Spermatophyta</taxon>
        <taxon>Magnoliopsida</taxon>
        <taxon>Liliopsida</taxon>
        <taxon>Poales</taxon>
        <taxon>Poaceae</taxon>
        <taxon>BOP clade</taxon>
        <taxon>Pooideae</taxon>
        <taxon>Poodae</taxon>
        <taxon>Poeae</taxon>
        <taxon>Poeae Chloroplast Group 1 (Aveneae type)</taxon>
        <taxon>Aveninae</taxon>
        <taxon>Avena</taxon>
    </lineage>
</organism>
<evidence type="ECO:0000313" key="2">
    <source>
        <dbReference type="Proteomes" id="UP001732700"/>
    </source>
</evidence>
<dbReference type="EnsemblPlants" id="AVESA.00010b.r2.4CG1294700.1">
    <property type="protein sequence ID" value="AVESA.00010b.r2.4CG1294700.1.CDS.1"/>
    <property type="gene ID" value="AVESA.00010b.r2.4CG1294700"/>
</dbReference>
<keyword evidence="2" id="KW-1185">Reference proteome</keyword>
<evidence type="ECO:0000313" key="1">
    <source>
        <dbReference type="EnsemblPlants" id="AVESA.00010b.r2.4CG1294700.1.CDS.1"/>
    </source>
</evidence>
<accession>A0ACD5X021</accession>
<name>A0ACD5X021_AVESA</name>
<dbReference type="Proteomes" id="UP001732700">
    <property type="component" value="Chromosome 4C"/>
</dbReference>
<reference evidence="1" key="1">
    <citation type="submission" date="2021-05" db="EMBL/GenBank/DDBJ databases">
        <authorList>
            <person name="Scholz U."/>
            <person name="Mascher M."/>
            <person name="Fiebig A."/>
        </authorList>
    </citation>
    <scope>NUCLEOTIDE SEQUENCE [LARGE SCALE GENOMIC DNA]</scope>
</reference>